<evidence type="ECO:0000259" key="7">
    <source>
        <dbReference type="PROSITE" id="PS50850"/>
    </source>
</evidence>
<evidence type="ECO:0000256" key="6">
    <source>
        <dbReference type="SAM" id="Phobius"/>
    </source>
</evidence>
<dbReference type="CDD" id="cd17324">
    <property type="entry name" value="MFS_NepI_like"/>
    <property type="match status" value="1"/>
</dbReference>
<sequence>MKRLFFLVLGMFTMGSSAFMIAGLLPEIGKTIGQSISITGQGITAFSLTYLISAPVFSMMFSNRSAKQTLKVALFVFILGNVLTLFAENLLLFIIGRVITGLGAGIFNPLVVSIAIELGDPGKKGKTLSLIWGANSAGVVFGVPLGVYISQQFAWQYSIGFVAAFAFIVLLGFSIQRTEIKASTPSSKSERFRLLFDKNVLAVIGVTCFTCLVGTGLYSYISLIHSGSPHALPTILLLWGFGGFIGSSFIGSVVDKTQNPQGVMASLIAGLALTFVILPYLIEIPYVGLVPFFVWGVMGWATVTPQQYVLFELHEKQKALLSALNSSAIGLGASMGTALWAMVIASGVDQKNLPFCGAAVLGVVFLGQILLMQRLKRKGA</sequence>
<feature type="transmembrane region" description="Helical" evidence="6">
    <location>
        <begin position="230"/>
        <end position="250"/>
    </location>
</feature>
<accession>A0A5S9IHY5</accession>
<feature type="transmembrane region" description="Helical" evidence="6">
    <location>
        <begin position="288"/>
        <end position="311"/>
    </location>
</feature>
<dbReference type="PROSITE" id="PS50850">
    <property type="entry name" value="MFS"/>
    <property type="match status" value="1"/>
</dbReference>
<dbReference type="Gene3D" id="1.20.1250.20">
    <property type="entry name" value="MFS general substrate transporter like domains"/>
    <property type="match status" value="1"/>
</dbReference>
<organism evidence="8 9">
    <name type="scientific">Uabimicrobium amorphum</name>
    <dbReference type="NCBI Taxonomy" id="2596890"/>
    <lineage>
        <taxon>Bacteria</taxon>
        <taxon>Pseudomonadati</taxon>
        <taxon>Planctomycetota</taxon>
        <taxon>Candidatus Uabimicrobiia</taxon>
        <taxon>Candidatus Uabimicrobiales</taxon>
        <taxon>Candidatus Uabimicrobiaceae</taxon>
        <taxon>Candidatus Uabimicrobium</taxon>
    </lineage>
</organism>
<feature type="transmembrane region" description="Helical" evidence="6">
    <location>
        <begin position="93"/>
        <end position="116"/>
    </location>
</feature>
<dbReference type="GO" id="GO:0022857">
    <property type="term" value="F:transmembrane transporter activity"/>
    <property type="evidence" value="ECO:0007669"/>
    <property type="project" value="InterPro"/>
</dbReference>
<evidence type="ECO:0000313" key="9">
    <source>
        <dbReference type="Proteomes" id="UP000326354"/>
    </source>
</evidence>
<comment type="subcellular location">
    <subcellularLocation>
        <location evidence="1">Cell membrane</location>
        <topology evidence="1">Multi-pass membrane protein</topology>
    </subcellularLocation>
</comment>
<feature type="transmembrane region" description="Helical" evidence="6">
    <location>
        <begin position="155"/>
        <end position="175"/>
    </location>
</feature>
<evidence type="ECO:0000256" key="2">
    <source>
        <dbReference type="ARBA" id="ARBA00022475"/>
    </source>
</evidence>
<dbReference type="AlphaFoldDB" id="A0A5S9IHY5"/>
<dbReference type="Proteomes" id="UP000326354">
    <property type="component" value="Chromosome"/>
</dbReference>
<dbReference type="PANTHER" id="PTHR43124:SF3">
    <property type="entry name" value="CHLORAMPHENICOL EFFLUX PUMP RV0191"/>
    <property type="match status" value="1"/>
</dbReference>
<dbReference type="SUPFAM" id="SSF103473">
    <property type="entry name" value="MFS general substrate transporter"/>
    <property type="match status" value="1"/>
</dbReference>
<feature type="transmembrane region" description="Helical" evidence="6">
    <location>
        <begin position="323"/>
        <end position="346"/>
    </location>
</feature>
<evidence type="ECO:0000256" key="4">
    <source>
        <dbReference type="ARBA" id="ARBA00022989"/>
    </source>
</evidence>
<dbReference type="InterPro" id="IPR005829">
    <property type="entry name" value="Sugar_transporter_CS"/>
</dbReference>
<feature type="transmembrane region" description="Helical" evidence="6">
    <location>
        <begin position="196"/>
        <end position="218"/>
    </location>
</feature>
<evidence type="ECO:0000256" key="1">
    <source>
        <dbReference type="ARBA" id="ARBA00004651"/>
    </source>
</evidence>
<feature type="transmembrane region" description="Helical" evidence="6">
    <location>
        <begin position="262"/>
        <end position="282"/>
    </location>
</feature>
<dbReference type="InterPro" id="IPR050189">
    <property type="entry name" value="MFS_Efflux_Transporters"/>
</dbReference>
<dbReference type="PANTHER" id="PTHR43124">
    <property type="entry name" value="PURINE EFFLUX PUMP PBUE"/>
    <property type="match status" value="1"/>
</dbReference>
<dbReference type="InterPro" id="IPR011701">
    <property type="entry name" value="MFS"/>
</dbReference>
<dbReference type="InterPro" id="IPR020846">
    <property type="entry name" value="MFS_dom"/>
</dbReference>
<dbReference type="GO" id="GO:0005886">
    <property type="term" value="C:plasma membrane"/>
    <property type="evidence" value="ECO:0007669"/>
    <property type="project" value="UniProtKB-SubCell"/>
</dbReference>
<protein>
    <submittedName>
        <fullName evidence="8">Chloramphenicol resistance protein</fullName>
    </submittedName>
</protein>
<name>A0A5S9IHY5_UABAM</name>
<proteinExistence type="predicted"/>
<feature type="transmembrane region" description="Helical" evidence="6">
    <location>
        <begin position="128"/>
        <end position="149"/>
    </location>
</feature>
<evidence type="ECO:0000313" key="8">
    <source>
        <dbReference type="EMBL" id="BBM82123.1"/>
    </source>
</evidence>
<dbReference type="InterPro" id="IPR036259">
    <property type="entry name" value="MFS_trans_sf"/>
</dbReference>
<feature type="transmembrane region" description="Helical" evidence="6">
    <location>
        <begin position="69"/>
        <end position="87"/>
    </location>
</feature>
<evidence type="ECO:0000256" key="3">
    <source>
        <dbReference type="ARBA" id="ARBA00022692"/>
    </source>
</evidence>
<feature type="domain" description="Major facilitator superfamily (MFS) profile" evidence="7">
    <location>
        <begin position="3"/>
        <end position="376"/>
    </location>
</feature>
<dbReference type="Pfam" id="PF07690">
    <property type="entry name" value="MFS_1"/>
    <property type="match status" value="1"/>
</dbReference>
<keyword evidence="2" id="KW-1003">Cell membrane</keyword>
<dbReference type="KEGG" id="uam:UABAM_00466"/>
<dbReference type="EMBL" id="AP019860">
    <property type="protein sequence ID" value="BBM82123.1"/>
    <property type="molecule type" value="Genomic_DNA"/>
</dbReference>
<keyword evidence="3 6" id="KW-0812">Transmembrane</keyword>
<dbReference type="PROSITE" id="PS00217">
    <property type="entry name" value="SUGAR_TRANSPORT_2"/>
    <property type="match status" value="1"/>
</dbReference>
<feature type="transmembrane region" description="Helical" evidence="6">
    <location>
        <begin position="352"/>
        <end position="371"/>
    </location>
</feature>
<evidence type="ECO:0000256" key="5">
    <source>
        <dbReference type="ARBA" id="ARBA00023136"/>
    </source>
</evidence>
<feature type="transmembrane region" description="Helical" evidence="6">
    <location>
        <begin position="36"/>
        <end position="57"/>
    </location>
</feature>
<keyword evidence="4 6" id="KW-1133">Transmembrane helix</keyword>
<keyword evidence="5 6" id="KW-0472">Membrane</keyword>
<keyword evidence="9" id="KW-1185">Reference proteome</keyword>
<reference evidence="8 9" key="1">
    <citation type="submission" date="2019-08" db="EMBL/GenBank/DDBJ databases">
        <title>Complete genome sequence of Candidatus Uab amorphum.</title>
        <authorList>
            <person name="Shiratori T."/>
            <person name="Suzuki S."/>
            <person name="Kakizawa Y."/>
            <person name="Ishida K."/>
        </authorList>
    </citation>
    <scope>NUCLEOTIDE SEQUENCE [LARGE SCALE GENOMIC DNA]</scope>
    <source>
        <strain evidence="8 9">SRT547</strain>
    </source>
</reference>
<dbReference type="RefSeq" id="WP_229759348.1">
    <property type="nucleotide sequence ID" value="NZ_AP019860.1"/>
</dbReference>
<gene>
    <name evidence="8" type="ORF">UABAM_00466</name>
</gene>